<dbReference type="SUPFAM" id="SSF50129">
    <property type="entry name" value="GroES-like"/>
    <property type="match status" value="1"/>
</dbReference>
<sequence length="310" mass="33015">MRAVMMERGRLWVDDLPIPEPGPGEVLVATQACGICGSDLHAARHTEDFVKTSIETGGAFKLTTFDPVVMGHEFCAELIDHGPDTQKNLRSGQLICSIPVLLREDHKHLAVGYSNKVPGGFGEYMILSERMLLPVPDGIPAQAAALTEPLAVGYHAVNKARLAGDEACLVLGCGPVGLAVITALKARGAGPVVGVDFSTGRRQFAAGQGADSVCDPDTENPYALAELANRRLVIFECVGVPGMIDDIFAHTPNDAHIVVVGVCLQTDHIRPLVAVNKELSMQFVLGYTPEEFRHSLACIANGQFDVTGLV</sequence>
<gene>
    <name evidence="4" type="ORF">METZ01_LOCUS165258</name>
</gene>
<dbReference type="Pfam" id="PF08240">
    <property type="entry name" value="ADH_N"/>
    <property type="match status" value="1"/>
</dbReference>
<accession>A0A382BFH8</accession>
<dbReference type="InterPro" id="IPR036291">
    <property type="entry name" value="NAD(P)-bd_dom_sf"/>
</dbReference>
<name>A0A382BFH8_9ZZZZ</name>
<feature type="domain" description="Alcohol dehydrogenase-like C-terminal" evidence="2">
    <location>
        <begin position="175"/>
        <end position="300"/>
    </location>
</feature>
<dbReference type="AlphaFoldDB" id="A0A382BFH8"/>
<organism evidence="4">
    <name type="scientific">marine metagenome</name>
    <dbReference type="NCBI Taxonomy" id="408172"/>
    <lineage>
        <taxon>unclassified sequences</taxon>
        <taxon>metagenomes</taxon>
        <taxon>ecological metagenomes</taxon>
    </lineage>
</organism>
<dbReference type="PANTHER" id="PTHR43189">
    <property type="entry name" value="ZINC-TYPE ALCOHOL DEHYDROGENASE-LIKE PROTEIN C1198.01-RELATED"/>
    <property type="match status" value="1"/>
</dbReference>
<dbReference type="SUPFAM" id="SSF51735">
    <property type="entry name" value="NAD(P)-binding Rossmann-fold domains"/>
    <property type="match status" value="1"/>
</dbReference>
<reference evidence="4" key="1">
    <citation type="submission" date="2018-05" db="EMBL/GenBank/DDBJ databases">
        <authorList>
            <person name="Lanie J.A."/>
            <person name="Ng W.-L."/>
            <person name="Kazmierczak K.M."/>
            <person name="Andrzejewski T.M."/>
            <person name="Davidsen T.M."/>
            <person name="Wayne K.J."/>
            <person name="Tettelin H."/>
            <person name="Glass J.I."/>
            <person name="Rusch D."/>
            <person name="Podicherti R."/>
            <person name="Tsui H.-C.T."/>
            <person name="Winkler M.E."/>
        </authorList>
    </citation>
    <scope>NUCLEOTIDE SEQUENCE</scope>
</reference>
<dbReference type="Pfam" id="PF00107">
    <property type="entry name" value="ADH_zinc_N"/>
    <property type="match status" value="1"/>
</dbReference>
<dbReference type="Gene3D" id="3.40.50.720">
    <property type="entry name" value="NAD(P)-binding Rossmann-like Domain"/>
    <property type="match status" value="1"/>
</dbReference>
<dbReference type="PANTHER" id="PTHR43189:SF1">
    <property type="entry name" value="ZINC-TYPE ALCOHOL DEHYDROGENASE-LIKE PROTEIN C1198.01"/>
    <property type="match status" value="1"/>
</dbReference>
<protein>
    <recommendedName>
        <fullName evidence="5">Enoyl reductase (ER) domain-containing protein</fullName>
    </recommendedName>
</protein>
<dbReference type="GO" id="GO:0016491">
    <property type="term" value="F:oxidoreductase activity"/>
    <property type="evidence" value="ECO:0007669"/>
    <property type="project" value="UniProtKB-KW"/>
</dbReference>
<feature type="non-terminal residue" evidence="4">
    <location>
        <position position="310"/>
    </location>
</feature>
<proteinExistence type="predicted"/>
<evidence type="ECO:0000256" key="1">
    <source>
        <dbReference type="ARBA" id="ARBA00023002"/>
    </source>
</evidence>
<evidence type="ECO:0000259" key="3">
    <source>
        <dbReference type="Pfam" id="PF08240"/>
    </source>
</evidence>
<dbReference type="Gene3D" id="3.90.180.10">
    <property type="entry name" value="Medium-chain alcohol dehydrogenases, catalytic domain"/>
    <property type="match status" value="1"/>
</dbReference>
<evidence type="ECO:0000259" key="2">
    <source>
        <dbReference type="Pfam" id="PF00107"/>
    </source>
</evidence>
<evidence type="ECO:0000313" key="4">
    <source>
        <dbReference type="EMBL" id="SVB12404.1"/>
    </source>
</evidence>
<dbReference type="InterPro" id="IPR013149">
    <property type="entry name" value="ADH-like_C"/>
</dbReference>
<feature type="domain" description="Alcohol dehydrogenase-like N-terminal" evidence="3">
    <location>
        <begin position="22"/>
        <end position="137"/>
    </location>
</feature>
<dbReference type="EMBL" id="UINC01029529">
    <property type="protein sequence ID" value="SVB12404.1"/>
    <property type="molecule type" value="Genomic_DNA"/>
</dbReference>
<keyword evidence="1" id="KW-0560">Oxidoreductase</keyword>
<evidence type="ECO:0008006" key="5">
    <source>
        <dbReference type="Google" id="ProtNLM"/>
    </source>
</evidence>
<dbReference type="InterPro" id="IPR011032">
    <property type="entry name" value="GroES-like_sf"/>
</dbReference>
<dbReference type="InterPro" id="IPR013154">
    <property type="entry name" value="ADH-like_N"/>
</dbReference>